<dbReference type="InterPro" id="IPR036864">
    <property type="entry name" value="Zn2-C6_fun-type_DNA-bd_sf"/>
</dbReference>
<dbReference type="InterPro" id="IPR003959">
    <property type="entry name" value="ATPase_AAA_core"/>
</dbReference>
<dbReference type="EMBL" id="CABFOC020000057">
    <property type="protein sequence ID" value="CAH0055480.1"/>
    <property type="molecule type" value="Genomic_DNA"/>
</dbReference>
<dbReference type="InterPro" id="IPR027417">
    <property type="entry name" value="P-loop_NTPase"/>
</dbReference>
<sequence length="1453" mass="164038">MAEDSNNDDLLETTVFKDNWDVYPVPKESDNRSSNSEPPGLEEDVLSEDTTVADSPRTPPESEEAKTITVTVSENAEPGDATEIPGGLEEHNQETLLEEKLGMSPGQSLEIDETPEAPEATRTDIQENPSPKTPSVASKKLPRRRPRRMRPSHRTWDEELMPYGKMRGVFDDGDDDESVCSDSGDNPEPNKDQVAINEDWSESLFDDEDLELMLDNSPSRLEWLRRKREKDEKNEHLDQLMSMVGLEQIKAHFLAVKDRVDTAKRWEEDMKSINLDLILEGNDGTGKRRIAWLYAEFLYSIGAIPRRSFERMSGYSIEDETSEATVTFFDEAERINQSSDITSILEALKKRPDPTVLILSYRSIKEELMDVLNHTEESRDPFPKPIALKNYDEAEIAALLKRLVKKRPEFEDIHNQELILRLLAQKLAQQCNKSHETFTNIHDLQKELDELDTRRKKRHEEELLEWMKNNSPVEGVPLHEQKPKQVGFEVEDVLGPKPSDLRDNSAAWKELQSMVGLQGVKEEVDHIFNLASVNRQREIEGKKNLPIILNRCFLGEPGVGKTTVAKIYGKILTDLGLLSKGQVIEKTPNDLIGPYIGHSERNTRQVLEEAMGNLLIIDDAHMLYQGTNNSDSFRTGVIDTLVANISGSPGEDRCVLLCGYADKMEAMFLNCNPGLQRRFPLESAVVFNNYNESELCQILEQKMASDGVSISEGGRKAALDVLRKMRTRPRFGNAGEVESLLSRANLRQVGRLRATRLYPVDKSDHPLEAEDFDPDFDRATRADQARHGLFKDFVGFEKITERFRRYQKMADGMRRYNIDPRPHIPWAFVFKGPPGTGKTSTARKVGKLFYDMGLISSDEVITCSVTDIIGEYLGQTGPKVISHFEMGLGKVLFIDEAYRLTGDKFHKEAVDEIVDAMTKPRYVGNMVVILAGYGEEMEKLMQTNPGLRSRFPTHITFPNLTPAHCLQLLRQSLAKLQITIPRDLDGPGTGTGRALDELFNQLARTKGWANGRDVETIAKNIIGDVFVRVGEEEDGSPLGGLHHRISSETQGLDPAVPNHQVFAYHDYSKTQYVERERETSMSHSSVSIRRKSCGPCFKGRRKCDLSYPVCKRCEKNNKSCNYVYPPNQRAATNVELSKSKGQSSLAETSSAGSPTDELVPIQDRSPSRTQHQLNWDGSLIKIRLPESLGVPSIIGHLGVLEPVFGLGNDAWIFEEMKACPTTYAQDTETFFIHKDLNQGSLAPGPLRAAWGICAGCITLNSRNRKFLFQAVDAELAKLLVPTPLSTLFEDLVRLQASVLYQMIRIIYGGIEQRKAAEQQEYVLRSLGLKLLQRLDARHERTQNAWEAWLLSESVRRTVVATFKLYTLYWSFKYGACTEVNAMAQLPVSTKTGVWSSPETFLQYPSQDETVPYRDFILLKSVTPRGSLETFEKMVVVSCRGVAEEDYFAIRETL</sequence>
<dbReference type="CDD" id="cd00009">
    <property type="entry name" value="AAA"/>
    <property type="match status" value="2"/>
</dbReference>
<evidence type="ECO:0000259" key="6">
    <source>
        <dbReference type="PROSITE" id="PS50048"/>
    </source>
</evidence>
<feature type="region of interest" description="Disordered" evidence="5">
    <location>
        <begin position="168"/>
        <end position="193"/>
    </location>
</feature>
<comment type="caution">
    <text evidence="7">The sequence shown here is derived from an EMBL/GenBank/DDBJ whole genome shotgun (WGS) entry which is preliminary data.</text>
</comment>
<feature type="compositionally biased region" description="Basic and acidic residues" evidence="5">
    <location>
        <begin position="88"/>
        <end position="101"/>
    </location>
</feature>
<dbReference type="GO" id="GO:0000981">
    <property type="term" value="F:DNA-binding transcription factor activity, RNA polymerase II-specific"/>
    <property type="evidence" value="ECO:0007669"/>
    <property type="project" value="InterPro"/>
</dbReference>
<dbReference type="PANTHER" id="PTHR43392">
    <property type="entry name" value="AAA-TYPE ATPASE FAMILY PROTEIN / ANKYRIN REPEAT FAMILY PROTEIN"/>
    <property type="match status" value="1"/>
</dbReference>
<proteinExistence type="inferred from homology"/>
<name>A0A9P0EPZ8_9HYPO</name>
<dbReference type="PANTHER" id="PTHR43392:SF2">
    <property type="entry name" value="AAA-TYPE ATPASE FAMILY PROTEIN _ ANKYRIN REPEAT FAMILY PROTEIN"/>
    <property type="match status" value="1"/>
</dbReference>
<evidence type="ECO:0000256" key="3">
    <source>
        <dbReference type="ARBA" id="ARBA00022840"/>
    </source>
</evidence>
<dbReference type="InterPro" id="IPR001138">
    <property type="entry name" value="Zn2Cys6_DnaBD"/>
</dbReference>
<dbReference type="SUPFAM" id="SSF57701">
    <property type="entry name" value="Zn2/Cys6 DNA-binding domain"/>
    <property type="match status" value="1"/>
</dbReference>
<dbReference type="GO" id="GO:0016887">
    <property type="term" value="F:ATP hydrolysis activity"/>
    <property type="evidence" value="ECO:0007669"/>
    <property type="project" value="InterPro"/>
</dbReference>
<feature type="compositionally biased region" description="Polar residues" evidence="5">
    <location>
        <begin position="126"/>
        <end position="136"/>
    </location>
</feature>
<dbReference type="SUPFAM" id="SSF52540">
    <property type="entry name" value="P-loop containing nucleoside triphosphate hydrolases"/>
    <property type="match status" value="3"/>
</dbReference>
<gene>
    <name evidence="7" type="ORF">CSOL1703_00017584</name>
</gene>
<dbReference type="FunFam" id="3.40.50.300:FF:000216">
    <property type="entry name" value="Type VII secretion ATPase EccA"/>
    <property type="match status" value="2"/>
</dbReference>
<dbReference type="PROSITE" id="PS50048">
    <property type="entry name" value="ZN2_CY6_FUNGAL_2"/>
    <property type="match status" value="1"/>
</dbReference>
<evidence type="ECO:0000256" key="5">
    <source>
        <dbReference type="SAM" id="MobiDB-lite"/>
    </source>
</evidence>
<dbReference type="Gene3D" id="4.10.240.10">
    <property type="entry name" value="Zn(2)-C6 fungal-type DNA-binding domain"/>
    <property type="match status" value="1"/>
</dbReference>
<feature type="domain" description="Zn(2)-C6 fungal-type" evidence="6">
    <location>
        <begin position="1092"/>
        <end position="1122"/>
    </location>
</feature>
<dbReference type="InterPro" id="IPR000641">
    <property type="entry name" value="CbxX/CfxQ"/>
</dbReference>
<dbReference type="Pfam" id="PF00004">
    <property type="entry name" value="AAA"/>
    <property type="match status" value="2"/>
</dbReference>
<dbReference type="PRINTS" id="PR00819">
    <property type="entry name" value="CBXCFQXSUPER"/>
</dbReference>
<dbReference type="Pfam" id="PF17866">
    <property type="entry name" value="AAA_lid_6"/>
    <property type="match status" value="1"/>
</dbReference>
<dbReference type="Gene3D" id="1.10.8.60">
    <property type="match status" value="1"/>
</dbReference>
<evidence type="ECO:0000256" key="2">
    <source>
        <dbReference type="ARBA" id="ARBA00022741"/>
    </source>
</evidence>
<keyword evidence="8" id="KW-1185">Reference proteome</keyword>
<dbReference type="CDD" id="cd00067">
    <property type="entry name" value="GAL4"/>
    <property type="match status" value="1"/>
</dbReference>
<evidence type="ECO:0000313" key="8">
    <source>
        <dbReference type="Proteomes" id="UP000775872"/>
    </source>
</evidence>
<keyword evidence="4" id="KW-0539">Nucleus</keyword>
<dbReference type="OrthoDB" id="2423195at2759"/>
<feature type="region of interest" description="Disordered" evidence="5">
    <location>
        <begin position="20"/>
        <end position="151"/>
    </location>
</feature>
<dbReference type="InterPro" id="IPR041627">
    <property type="entry name" value="AAA_lid_6"/>
</dbReference>
<comment type="similarity">
    <text evidence="1">Belongs to the CbxX/CfxQ family.</text>
</comment>
<organism evidence="7 8">
    <name type="scientific">Clonostachys solani</name>
    <dbReference type="NCBI Taxonomy" id="160281"/>
    <lineage>
        <taxon>Eukaryota</taxon>
        <taxon>Fungi</taxon>
        <taxon>Dikarya</taxon>
        <taxon>Ascomycota</taxon>
        <taxon>Pezizomycotina</taxon>
        <taxon>Sordariomycetes</taxon>
        <taxon>Hypocreomycetidae</taxon>
        <taxon>Hypocreales</taxon>
        <taxon>Bionectriaceae</taxon>
        <taxon>Clonostachys</taxon>
    </lineage>
</organism>
<evidence type="ECO:0000256" key="4">
    <source>
        <dbReference type="ARBA" id="ARBA00023242"/>
    </source>
</evidence>
<feature type="region of interest" description="Disordered" evidence="5">
    <location>
        <begin position="1134"/>
        <end position="1170"/>
    </location>
</feature>
<feature type="compositionally biased region" description="Polar residues" evidence="5">
    <location>
        <begin position="1134"/>
        <end position="1153"/>
    </location>
</feature>
<keyword evidence="2" id="KW-0547">Nucleotide-binding</keyword>
<feature type="compositionally biased region" description="Basic residues" evidence="5">
    <location>
        <begin position="140"/>
        <end position="151"/>
    </location>
</feature>
<dbReference type="Gene3D" id="3.40.50.300">
    <property type="entry name" value="P-loop containing nucleotide triphosphate hydrolases"/>
    <property type="match status" value="3"/>
</dbReference>
<keyword evidence="3" id="KW-0067">ATP-binding</keyword>
<dbReference type="SMART" id="SM00382">
    <property type="entry name" value="AAA"/>
    <property type="match status" value="2"/>
</dbReference>
<dbReference type="GO" id="GO:0008270">
    <property type="term" value="F:zinc ion binding"/>
    <property type="evidence" value="ECO:0007669"/>
    <property type="project" value="InterPro"/>
</dbReference>
<evidence type="ECO:0000313" key="7">
    <source>
        <dbReference type="EMBL" id="CAH0055480.1"/>
    </source>
</evidence>
<dbReference type="InterPro" id="IPR050773">
    <property type="entry name" value="CbxX/CfxQ_RuBisCO_ESX"/>
</dbReference>
<dbReference type="Proteomes" id="UP000775872">
    <property type="component" value="Unassembled WGS sequence"/>
</dbReference>
<accession>A0A9P0EPZ8</accession>
<dbReference type="GO" id="GO:0005524">
    <property type="term" value="F:ATP binding"/>
    <property type="evidence" value="ECO:0007669"/>
    <property type="project" value="UniProtKB-KW"/>
</dbReference>
<evidence type="ECO:0000256" key="1">
    <source>
        <dbReference type="ARBA" id="ARBA00010378"/>
    </source>
</evidence>
<protein>
    <recommendedName>
        <fullName evidence="6">Zn(2)-C6 fungal-type domain-containing protein</fullName>
    </recommendedName>
</protein>
<dbReference type="InterPro" id="IPR003593">
    <property type="entry name" value="AAA+_ATPase"/>
</dbReference>
<reference evidence="7" key="1">
    <citation type="submission" date="2021-10" db="EMBL/GenBank/DDBJ databases">
        <authorList>
            <person name="Piombo E."/>
        </authorList>
    </citation>
    <scope>NUCLEOTIDE SEQUENCE</scope>
</reference>